<dbReference type="Pfam" id="PF07499">
    <property type="entry name" value="RuvA_C"/>
    <property type="match status" value="1"/>
</dbReference>
<dbReference type="SUPFAM" id="SSF47781">
    <property type="entry name" value="RuvA domain 2-like"/>
    <property type="match status" value="1"/>
</dbReference>
<comment type="domain">
    <text evidence="6">Has three domains with a flexible linker between the domains II and III and assumes an 'L' shape. Domain III is highly mobile and contacts RuvB.</text>
</comment>
<evidence type="ECO:0000259" key="7">
    <source>
        <dbReference type="Pfam" id="PF01330"/>
    </source>
</evidence>
<keyword evidence="9" id="KW-0347">Helicase</keyword>
<keyword evidence="1 6" id="KW-0963">Cytoplasm</keyword>
<evidence type="ECO:0000259" key="8">
    <source>
        <dbReference type="Pfam" id="PF07499"/>
    </source>
</evidence>
<keyword evidence="2 6" id="KW-0227">DNA damage</keyword>
<dbReference type="GO" id="GO:0004386">
    <property type="term" value="F:helicase activity"/>
    <property type="evidence" value="ECO:0007669"/>
    <property type="project" value="UniProtKB-KW"/>
</dbReference>
<evidence type="ECO:0000256" key="1">
    <source>
        <dbReference type="ARBA" id="ARBA00022490"/>
    </source>
</evidence>
<dbReference type="Gene3D" id="1.10.8.10">
    <property type="entry name" value="DNA helicase RuvA subunit, C-terminal domain"/>
    <property type="match status" value="1"/>
</dbReference>
<keyword evidence="3 6" id="KW-0238">DNA-binding</keyword>
<keyword evidence="9" id="KW-0547">Nucleotide-binding</keyword>
<dbReference type="InterPro" id="IPR012340">
    <property type="entry name" value="NA-bd_OB-fold"/>
</dbReference>
<evidence type="ECO:0000313" key="9">
    <source>
        <dbReference type="EMBL" id="MEA0971531.1"/>
    </source>
</evidence>
<dbReference type="NCBIfam" id="TIGR00084">
    <property type="entry name" value="ruvA"/>
    <property type="match status" value="1"/>
</dbReference>
<dbReference type="Proteomes" id="UP001291687">
    <property type="component" value="Unassembled WGS sequence"/>
</dbReference>
<keyword evidence="9" id="KW-0067">ATP-binding</keyword>
<comment type="caution">
    <text evidence="9">The sequence shown here is derived from an EMBL/GenBank/DDBJ whole genome shotgun (WGS) entry which is preliminary data.</text>
</comment>
<comment type="subcellular location">
    <subcellularLocation>
        <location evidence="6">Cytoplasm</location>
    </subcellularLocation>
</comment>
<dbReference type="InterPro" id="IPR010994">
    <property type="entry name" value="RuvA_2-like"/>
</dbReference>
<evidence type="ECO:0000256" key="5">
    <source>
        <dbReference type="ARBA" id="ARBA00023204"/>
    </source>
</evidence>
<name>A0ABU5NEH4_9RICK</name>
<feature type="domain" description="DNA helicase Holliday junction RuvA type" evidence="7">
    <location>
        <begin position="7"/>
        <end position="67"/>
    </location>
</feature>
<dbReference type="SUPFAM" id="SSF46929">
    <property type="entry name" value="DNA helicase RuvA subunit, C-terminal domain"/>
    <property type="match status" value="1"/>
</dbReference>
<evidence type="ECO:0000313" key="10">
    <source>
        <dbReference type="Proteomes" id="UP001291687"/>
    </source>
</evidence>
<dbReference type="Gene3D" id="2.40.50.140">
    <property type="entry name" value="Nucleic acid-binding proteins"/>
    <property type="match status" value="1"/>
</dbReference>
<protein>
    <recommendedName>
        <fullName evidence="6">Holliday junction branch migration complex subunit RuvA</fullName>
    </recommendedName>
</protein>
<accession>A0ABU5NEH4</accession>
<gene>
    <name evidence="6" type="primary">ruvA</name>
    <name evidence="9" type="ORF">Megvenef_01511</name>
</gene>
<evidence type="ECO:0000256" key="3">
    <source>
        <dbReference type="ARBA" id="ARBA00023125"/>
    </source>
</evidence>
<comment type="similarity">
    <text evidence="6">Belongs to the RuvA family.</text>
</comment>
<dbReference type="InterPro" id="IPR000085">
    <property type="entry name" value="RuvA"/>
</dbReference>
<dbReference type="InterPro" id="IPR013849">
    <property type="entry name" value="DNA_helicase_Holl-junc_RuvA_I"/>
</dbReference>
<evidence type="ECO:0000256" key="4">
    <source>
        <dbReference type="ARBA" id="ARBA00023172"/>
    </source>
</evidence>
<dbReference type="Gene3D" id="1.10.150.20">
    <property type="entry name" value="5' to 3' exonuclease, C-terminal subdomain"/>
    <property type="match status" value="1"/>
</dbReference>
<dbReference type="InterPro" id="IPR011114">
    <property type="entry name" value="RuvA_C"/>
</dbReference>
<dbReference type="SUPFAM" id="SSF50249">
    <property type="entry name" value="Nucleic acid-binding proteins"/>
    <property type="match status" value="1"/>
</dbReference>
<keyword evidence="4 6" id="KW-0233">DNA recombination</keyword>
<evidence type="ECO:0000256" key="6">
    <source>
        <dbReference type="HAMAP-Rule" id="MF_00031"/>
    </source>
</evidence>
<dbReference type="InterPro" id="IPR036267">
    <property type="entry name" value="RuvA_C_sf"/>
</dbReference>
<comment type="caution">
    <text evidence="6">Lacks conserved residue(s) required for the propagation of feature annotation.</text>
</comment>
<comment type="subunit">
    <text evidence="6">Homotetramer. Forms an RuvA(8)-RuvB(12)-Holliday junction (HJ) complex. HJ DNA is sandwiched between 2 RuvA tetramers; dsDNA enters through RuvA and exits via RuvB. An RuvB hexamer assembles on each DNA strand where it exits the tetramer. Each RuvB hexamer is contacted by two RuvA subunits (via domain III) on 2 adjacent RuvB subunits; this complex drives branch migration. In the full resolvosome a probable DNA-RuvA(4)-RuvB(12)-RuvC(2) complex forms which resolves the HJ.</text>
</comment>
<dbReference type="EMBL" id="JARJFB010000163">
    <property type="protein sequence ID" value="MEA0971531.1"/>
    <property type="molecule type" value="Genomic_DNA"/>
</dbReference>
<dbReference type="CDD" id="cd14332">
    <property type="entry name" value="UBA_RuvA_C"/>
    <property type="match status" value="1"/>
</dbReference>
<proteinExistence type="inferred from homology"/>
<dbReference type="HAMAP" id="MF_00031">
    <property type="entry name" value="DNA_HJ_migration_RuvA"/>
    <property type="match status" value="1"/>
</dbReference>
<evidence type="ECO:0000256" key="2">
    <source>
        <dbReference type="ARBA" id="ARBA00022763"/>
    </source>
</evidence>
<organism evidence="9 10">
    <name type="scientific">Candidatus Megaera venefica</name>
    <dbReference type="NCBI Taxonomy" id="2055910"/>
    <lineage>
        <taxon>Bacteria</taxon>
        <taxon>Pseudomonadati</taxon>
        <taxon>Pseudomonadota</taxon>
        <taxon>Alphaproteobacteria</taxon>
        <taxon>Rickettsiales</taxon>
        <taxon>Rickettsiaceae</taxon>
        <taxon>Candidatus Megaera</taxon>
    </lineage>
</organism>
<reference evidence="9 10" key="1">
    <citation type="submission" date="2023-03" db="EMBL/GenBank/DDBJ databases">
        <title>Host association and intracellularity evolved multiple times independently in the Rickettsiales.</title>
        <authorList>
            <person name="Castelli M."/>
            <person name="Nardi T."/>
            <person name="Gammuto L."/>
            <person name="Bellinzona G."/>
            <person name="Sabaneyeva E."/>
            <person name="Potekhin A."/>
            <person name="Serra V."/>
            <person name="Petroni G."/>
            <person name="Sassera D."/>
        </authorList>
    </citation>
    <scope>NUCLEOTIDE SEQUENCE [LARGE SCALE GENOMIC DNA]</scope>
    <source>
        <strain evidence="9 10">Sr 2-6</strain>
    </source>
</reference>
<comment type="function">
    <text evidence="6">The RuvA-RuvB-RuvC complex processes Holliday junction (HJ) DNA during genetic recombination and DNA repair, while the RuvA-RuvB complex plays an important role in the rescue of blocked DNA replication forks via replication fork reversal (RFR). RuvA specifically binds to HJ cruciform DNA, conferring on it an open structure. The RuvB hexamer acts as an ATP-dependent pump, pulling dsDNA into and through the RuvAB complex. HJ branch migration allows RuvC to scan DNA until it finds its consensus sequence, where it cleaves and resolves the cruciform DNA.</text>
</comment>
<sequence length="206" mass="22451">MQLEYFMIGKLKGLIESVYDDHVIIDINGVGYLVFCSVKTLSQLAPSEFCELLIETHVREDHIHLYGFSDLEEKAAFITLQSVKGVGTRMALAILSHLTPGEIQVALNNEDKIIFNGVSGVGKKLAERIVTELKDKTISTKSLSEIAPKSGLPNTKTFNNSLALDAISALTSLGVGRIDAQSRVNTILAHSSDISINDLIRLALKN</sequence>
<dbReference type="Pfam" id="PF14520">
    <property type="entry name" value="HHH_5"/>
    <property type="match status" value="1"/>
</dbReference>
<feature type="domain" description="Holliday junction DNA helicase RuvA C-terminal" evidence="8">
    <location>
        <begin position="165"/>
        <end position="205"/>
    </location>
</feature>
<dbReference type="Pfam" id="PF01330">
    <property type="entry name" value="RuvA_N"/>
    <property type="match status" value="1"/>
</dbReference>
<keyword evidence="5 6" id="KW-0234">DNA repair</keyword>
<keyword evidence="9" id="KW-0378">Hydrolase</keyword>
<keyword evidence="10" id="KW-1185">Reference proteome</keyword>
<feature type="region of interest" description="Domain III" evidence="6">
    <location>
        <begin position="153"/>
        <end position="206"/>
    </location>
</feature>